<dbReference type="InterPro" id="IPR051325">
    <property type="entry name" value="Nudix_hydrolase_domain"/>
</dbReference>
<evidence type="ECO:0000256" key="2">
    <source>
        <dbReference type="ARBA" id="ARBA00018911"/>
    </source>
</evidence>
<dbReference type="InterPro" id="IPR003565">
    <property type="entry name" value="Tetra_PHTase"/>
</dbReference>
<dbReference type="PROSITE" id="PS51462">
    <property type="entry name" value="NUDIX"/>
    <property type="match status" value="1"/>
</dbReference>
<organism evidence="7 8">
    <name type="scientific">Cryptosporidium parvum</name>
    <dbReference type="NCBI Taxonomy" id="5807"/>
    <lineage>
        <taxon>Eukaryota</taxon>
        <taxon>Sar</taxon>
        <taxon>Alveolata</taxon>
        <taxon>Apicomplexa</taxon>
        <taxon>Conoidasida</taxon>
        <taxon>Coccidia</taxon>
        <taxon>Eucoccidiorida</taxon>
        <taxon>Eimeriorina</taxon>
        <taxon>Cryptosporidiidae</taxon>
        <taxon>Cryptosporidium</taxon>
    </lineage>
</organism>
<dbReference type="Proteomes" id="UP000593906">
    <property type="component" value="Chromosome 3"/>
</dbReference>
<dbReference type="GO" id="GO:0006754">
    <property type="term" value="P:ATP biosynthetic process"/>
    <property type="evidence" value="ECO:0007669"/>
    <property type="project" value="TreeGrafter"/>
</dbReference>
<dbReference type="EMBL" id="CP044420">
    <property type="protein sequence ID" value="QOY42544.1"/>
    <property type="molecule type" value="Genomic_DNA"/>
</dbReference>
<dbReference type="PANTHER" id="PTHR21340">
    <property type="entry name" value="DIADENOSINE 5,5-P1,P4-TETRAPHOSPHATE PYROPHOSPHOHYDROLASE MUTT"/>
    <property type="match status" value="1"/>
</dbReference>
<evidence type="ECO:0000256" key="1">
    <source>
        <dbReference type="ARBA" id="ARBA00005582"/>
    </source>
</evidence>
<feature type="domain" description="Nudix hydrolase" evidence="6">
    <location>
        <begin position="8"/>
        <end position="155"/>
    </location>
</feature>
<keyword evidence="4" id="KW-0378">Hydrolase</keyword>
<name>A0A7S7LI14_CRYPV</name>
<evidence type="ECO:0000256" key="5">
    <source>
        <dbReference type="ARBA" id="ARBA00032644"/>
    </source>
</evidence>
<dbReference type="InterPro" id="IPR000086">
    <property type="entry name" value="NUDIX_hydrolase_dom"/>
</dbReference>
<evidence type="ECO:0000259" key="6">
    <source>
        <dbReference type="PROSITE" id="PS51462"/>
    </source>
</evidence>
<evidence type="ECO:0000256" key="3">
    <source>
        <dbReference type="ARBA" id="ARBA00022741"/>
    </source>
</evidence>
<evidence type="ECO:0000313" key="8">
    <source>
        <dbReference type="Proteomes" id="UP000593906"/>
    </source>
</evidence>
<dbReference type="AlphaFoldDB" id="A0A7S7LI14"/>
<dbReference type="InterPro" id="IPR015797">
    <property type="entry name" value="NUDIX_hydrolase-like_dom_sf"/>
</dbReference>
<evidence type="ECO:0000256" key="4">
    <source>
        <dbReference type="ARBA" id="ARBA00022801"/>
    </source>
</evidence>
<dbReference type="GO" id="GO:0006167">
    <property type="term" value="P:AMP biosynthetic process"/>
    <property type="evidence" value="ECO:0007669"/>
    <property type="project" value="TreeGrafter"/>
</dbReference>
<proteinExistence type="inferred from homology"/>
<dbReference type="GO" id="GO:0004081">
    <property type="term" value="F:bis(5'-nucleosyl)-tetraphosphatase (asymmetrical) activity"/>
    <property type="evidence" value="ECO:0007669"/>
    <property type="project" value="TreeGrafter"/>
</dbReference>
<protein>
    <recommendedName>
        <fullName evidence="2">Bis(5'-nucleosyl)-tetraphosphatase [asymmetrical]</fullName>
    </recommendedName>
    <alternativeName>
        <fullName evidence="5">Diadenosine 5',5'''-P1,P4-tetraphosphate asymmetrical hydrolase</fullName>
    </alternativeName>
</protein>
<dbReference type="VEuPathDB" id="CryptoDB:CPATCC_0032910"/>
<sequence length="158" mass="18605">MIKGDTEWTTLAAGIILFKSDIVKNESGKEEIEPNFLLLKCSKNFHWSPPKGISEYDEENDLLRTAFRETLEETGIGPQQIKLYNNFVKEIQYEAWNKKKTVFYYLGECMNDTKIVISHEHSEYKWANISQVRQLVEFESLIQIFNDAFERIVMEKKL</sequence>
<dbReference type="PANTHER" id="PTHR21340:SF0">
    <property type="entry name" value="BIS(5'-NUCLEOSYL)-TETRAPHOSPHATASE [ASYMMETRICAL]"/>
    <property type="match status" value="1"/>
</dbReference>
<dbReference type="PRINTS" id="PR01405">
    <property type="entry name" value="TETRPHPHTASE"/>
</dbReference>
<evidence type="ECO:0000313" key="7">
    <source>
        <dbReference type="EMBL" id="QOY42544.1"/>
    </source>
</evidence>
<dbReference type="Gene3D" id="3.90.79.10">
    <property type="entry name" value="Nucleoside Triphosphate Pyrophosphohydrolase"/>
    <property type="match status" value="1"/>
</dbReference>
<keyword evidence="3" id="KW-0547">Nucleotide-binding</keyword>
<reference evidence="7 8" key="1">
    <citation type="submission" date="2019-09" db="EMBL/GenBank/DDBJ databases">
        <title>Consistent, comparative and evidence-based genome assembly and annotation for Cryptosporidium parvum, C. hominis and C. tyzzeri.</title>
        <authorList>
            <person name="Baptista R.P."/>
            <person name="Li Y."/>
            <person name="Sateriale A."/>
            <person name="Ansell B."/>
            <person name="Jex A."/>
            <person name="Sanders M."/>
            <person name="Brooks K."/>
            <person name="Tracey A."/>
            <person name="Berriman M."/>
            <person name="Striepen B."/>
            <person name="Cotton J.A."/>
            <person name="Kissinger J.C."/>
        </authorList>
    </citation>
    <scope>NUCLEOTIDE SEQUENCE [LARGE SCALE GENOMIC DNA]</scope>
    <source>
        <strain evidence="7 8">IOWA-ATCC</strain>
    </source>
</reference>
<dbReference type="CDD" id="cd03428">
    <property type="entry name" value="NUDIX_Ap4A_Nudt2"/>
    <property type="match status" value="1"/>
</dbReference>
<accession>A0A7S7LI14</accession>
<gene>
    <name evidence="7" type="ORF">CPATCC_001191</name>
</gene>
<comment type="similarity">
    <text evidence="1">Belongs to the Nudix hydrolase family.</text>
</comment>
<dbReference type="SUPFAM" id="SSF55811">
    <property type="entry name" value="Nudix"/>
    <property type="match status" value="1"/>
</dbReference>
<dbReference type="Pfam" id="PF00293">
    <property type="entry name" value="NUDIX"/>
    <property type="match status" value="1"/>
</dbReference>
<dbReference type="GO" id="GO:0000166">
    <property type="term" value="F:nucleotide binding"/>
    <property type="evidence" value="ECO:0007669"/>
    <property type="project" value="UniProtKB-KW"/>
</dbReference>